<dbReference type="EMBL" id="BK014868">
    <property type="protein sequence ID" value="DAD79571.1"/>
    <property type="molecule type" value="Genomic_DNA"/>
</dbReference>
<keyword evidence="1" id="KW-0812">Transmembrane</keyword>
<evidence type="ECO:0000256" key="1">
    <source>
        <dbReference type="SAM" id="Phobius"/>
    </source>
</evidence>
<organism evidence="2">
    <name type="scientific">Siphoviridae sp. ctZCK1</name>
    <dbReference type="NCBI Taxonomy" id="2826382"/>
    <lineage>
        <taxon>Viruses</taxon>
        <taxon>Duplodnaviria</taxon>
        <taxon>Heunggongvirae</taxon>
        <taxon>Uroviricota</taxon>
        <taxon>Caudoviricetes</taxon>
    </lineage>
</organism>
<feature type="transmembrane region" description="Helical" evidence="1">
    <location>
        <begin position="37"/>
        <end position="56"/>
    </location>
</feature>
<protein>
    <submittedName>
        <fullName evidence="2">Uncharacterized protein</fullName>
    </submittedName>
</protein>
<proteinExistence type="predicted"/>
<name>A0A8S5MCA1_9CAUD</name>
<reference evidence="2" key="1">
    <citation type="journal article" date="2021" name="Proc. Natl. Acad. Sci. U.S.A.">
        <title>A Catalog of Tens of Thousands of Viruses from Human Metagenomes Reveals Hidden Associations with Chronic Diseases.</title>
        <authorList>
            <person name="Tisza M.J."/>
            <person name="Buck C.B."/>
        </authorList>
    </citation>
    <scope>NUCLEOTIDE SEQUENCE</scope>
    <source>
        <strain evidence="2">CtZCK1</strain>
    </source>
</reference>
<accession>A0A8S5MCA1</accession>
<keyword evidence="1" id="KW-0472">Membrane</keyword>
<keyword evidence="1" id="KW-1133">Transmembrane helix</keyword>
<evidence type="ECO:0000313" key="2">
    <source>
        <dbReference type="EMBL" id="DAD79571.1"/>
    </source>
</evidence>
<feature type="transmembrane region" description="Helical" evidence="1">
    <location>
        <begin position="7"/>
        <end position="31"/>
    </location>
</feature>
<sequence length="59" mass="6729">MKKFLFNWFAGVLVILIFCFFVIGVPTLISFIGLPDWVVFAYLFIFGSIVLGLTGMKDY</sequence>